<dbReference type="OrthoDB" id="10548716at2759"/>
<feature type="region of interest" description="Disordered" evidence="2">
    <location>
        <begin position="182"/>
        <end position="201"/>
    </location>
</feature>
<dbReference type="SUPFAM" id="SSF74853">
    <property type="entry name" value="Lamin A/C globular tail domain"/>
    <property type="match status" value="1"/>
</dbReference>
<dbReference type="Gene3D" id="2.60.40.1260">
    <property type="entry name" value="Lamin Tail domain"/>
    <property type="match status" value="1"/>
</dbReference>
<feature type="coiled-coil region" evidence="1">
    <location>
        <begin position="37"/>
        <end position="86"/>
    </location>
</feature>
<keyword evidence="1" id="KW-0175">Coiled coil</keyword>
<comment type="caution">
    <text evidence="3">The sequence shown here is derived from an EMBL/GenBank/DDBJ whole genome shotgun (WGS) entry which is preliminary data.</text>
</comment>
<dbReference type="Proteomes" id="UP000276133">
    <property type="component" value="Unassembled WGS sequence"/>
</dbReference>
<dbReference type="AlphaFoldDB" id="A0A3M7QPM4"/>
<evidence type="ECO:0000313" key="4">
    <source>
        <dbReference type="Proteomes" id="UP000276133"/>
    </source>
</evidence>
<gene>
    <name evidence="3" type="ORF">BpHYR1_031699</name>
</gene>
<evidence type="ECO:0000313" key="3">
    <source>
        <dbReference type="EMBL" id="RNA13021.1"/>
    </source>
</evidence>
<dbReference type="InterPro" id="IPR036415">
    <property type="entry name" value="Lamin_tail_dom_sf"/>
</dbReference>
<organism evidence="3 4">
    <name type="scientific">Brachionus plicatilis</name>
    <name type="common">Marine rotifer</name>
    <name type="synonym">Brachionus muelleri</name>
    <dbReference type="NCBI Taxonomy" id="10195"/>
    <lineage>
        <taxon>Eukaryota</taxon>
        <taxon>Metazoa</taxon>
        <taxon>Spiralia</taxon>
        <taxon>Gnathifera</taxon>
        <taxon>Rotifera</taxon>
        <taxon>Eurotatoria</taxon>
        <taxon>Monogononta</taxon>
        <taxon>Pseudotrocha</taxon>
        <taxon>Ploima</taxon>
        <taxon>Brachionidae</taxon>
        <taxon>Brachionus</taxon>
    </lineage>
</organism>
<proteinExistence type="predicted"/>
<dbReference type="EMBL" id="REGN01005527">
    <property type="protein sequence ID" value="RNA13021.1"/>
    <property type="molecule type" value="Genomic_DNA"/>
</dbReference>
<evidence type="ECO:0000256" key="2">
    <source>
        <dbReference type="SAM" id="MobiDB-lite"/>
    </source>
</evidence>
<protein>
    <submittedName>
        <fullName evidence="3">Uncharacterized protein</fullName>
    </submittedName>
</protein>
<keyword evidence="4" id="KW-1185">Reference proteome</keyword>
<name>A0A3M7QPM4_BRAPC</name>
<feature type="coiled-coil region" evidence="1">
    <location>
        <begin position="365"/>
        <end position="420"/>
    </location>
</feature>
<feature type="coiled-coil region" evidence="1">
    <location>
        <begin position="231"/>
        <end position="265"/>
    </location>
</feature>
<reference evidence="3 4" key="1">
    <citation type="journal article" date="2018" name="Sci. Rep.">
        <title>Genomic signatures of local adaptation to the degree of environmental predictability in rotifers.</title>
        <authorList>
            <person name="Franch-Gras L."/>
            <person name="Hahn C."/>
            <person name="Garcia-Roger E.M."/>
            <person name="Carmona M.J."/>
            <person name="Serra M."/>
            <person name="Gomez A."/>
        </authorList>
    </citation>
    <scope>NUCLEOTIDE SEQUENCE [LARGE SCALE GENOMIC DNA]</scope>
    <source>
        <strain evidence="3">HYR1</strain>
    </source>
</reference>
<sequence length="736" mass="84002">MSRLKSSFSWNNLRQTEEDKKELGELNSRFVNFISLVKSEQKKCDTLTQSVNELKRKIFGDRADSRQKYDNQLNTTRRELNDLCLQLNACMIKERNSRYLIRFYSNVDVLPMSSAHENWPNLAAVDNWSDKLSCQLSASQSSLLSSCSSQSIAVSSSSSSSSSCSSPASSYSTELPSLSSYLHSPVQSPVQSPVHSSSVDSSSVDTSSVDYSSSPSLFSLQTYLNTLNQSRSHLSEQYEFKLAECEKLKKQCSHLNQQLFDLNNNLDTVRLDNTTLHANIQRLSKQINFYTNHGICTKSIDQSVQSGQSVQSVQSGQSGQTWYANELDLLKREIRQEFENGLKQELDQFEQCLQHKALTQIDNIQQDYDKEYERVEAESTALLNELCQLNEQLCHDFDQYQQLRAENSQLNNRMIELSTKLIDFNQMDQSLQDKMILNYSVKCLAKDVQCTRQQVNTLRKQLNQIKADLNQKNMFSFSQSKFNLKPYTVQIVQSPNASLDTNPTTATNTSTPINATTFDTTTFDTNAIKSNPSIDLYSYLIVKFDFIHNSVSGKNRSILNSLKLNDDSIDGHWLSMHNEHKILDIDLSEWQIRREIYSTIEQVQPHQTIEYRLPKFFKLKRRKKVNFVCSANNLDLDTCSSLSFNSLPKLTQLKCACCACKLMVKQNGDTDILQVKDVHNWGTGSLTVTKLIDKKNTIKMANFTFSKQLWLNEKNRAKIHHHSSVTTSVELTTPID</sequence>
<evidence type="ECO:0000256" key="1">
    <source>
        <dbReference type="SAM" id="Coils"/>
    </source>
</evidence>
<accession>A0A3M7QPM4</accession>